<feature type="region of interest" description="Disordered" evidence="5">
    <location>
        <begin position="77"/>
        <end position="101"/>
    </location>
</feature>
<dbReference type="SMART" id="SM01199">
    <property type="entry name" value="FDF"/>
    <property type="match status" value="1"/>
</dbReference>
<evidence type="ECO:0000259" key="6">
    <source>
        <dbReference type="PROSITE" id="PS51513"/>
    </source>
</evidence>
<evidence type="ECO:0000256" key="4">
    <source>
        <dbReference type="PROSITE-ProRule" id="PRU00869"/>
    </source>
</evidence>
<protein>
    <submittedName>
        <fullName evidence="9">Protein LSM14 homolog B</fullName>
    </submittedName>
</protein>
<gene>
    <name evidence="9" type="primary">LOC106525188</name>
</gene>
<evidence type="ECO:0000313" key="9">
    <source>
        <dbReference type="RefSeq" id="XP_013874787.1"/>
    </source>
</evidence>
<dbReference type="GO" id="GO:0006417">
    <property type="term" value="P:regulation of translation"/>
    <property type="evidence" value="ECO:0007669"/>
    <property type="project" value="UniProtKB-KW"/>
</dbReference>
<dbReference type="GO" id="GO:0003729">
    <property type="term" value="F:mRNA binding"/>
    <property type="evidence" value="ECO:0007669"/>
    <property type="project" value="TreeGrafter"/>
</dbReference>
<proteinExistence type="predicted"/>
<dbReference type="InParanoid" id="A0A2I4C467"/>
<dbReference type="RefSeq" id="XP_013874787.1">
    <property type="nucleotide sequence ID" value="XM_014019333.1"/>
</dbReference>
<dbReference type="InterPro" id="IPR019050">
    <property type="entry name" value="FDF_dom"/>
</dbReference>
<organism evidence="8 9">
    <name type="scientific">Austrofundulus limnaeus</name>
    <name type="common">Annual killifish</name>
    <dbReference type="NCBI Taxonomy" id="52670"/>
    <lineage>
        <taxon>Eukaryota</taxon>
        <taxon>Metazoa</taxon>
        <taxon>Chordata</taxon>
        <taxon>Craniata</taxon>
        <taxon>Vertebrata</taxon>
        <taxon>Euteleostomi</taxon>
        <taxon>Actinopterygii</taxon>
        <taxon>Neopterygii</taxon>
        <taxon>Teleostei</taxon>
        <taxon>Neoteleostei</taxon>
        <taxon>Acanthomorphata</taxon>
        <taxon>Ovalentaria</taxon>
        <taxon>Atherinomorphae</taxon>
        <taxon>Cyprinodontiformes</taxon>
        <taxon>Rivulidae</taxon>
        <taxon>Austrofundulus</taxon>
    </lineage>
</organism>
<keyword evidence="1" id="KW-0810">Translation regulation</keyword>
<accession>A0A2I4C467</accession>
<feature type="domain" description="TFG box profile" evidence="7">
    <location>
        <begin position="52"/>
        <end position="72"/>
    </location>
</feature>
<feature type="short sequence motif" description="TFG box" evidence="4">
    <location>
        <begin position="52"/>
        <end position="72"/>
    </location>
</feature>
<dbReference type="InterPro" id="IPR025761">
    <property type="entry name" value="FFD_box"/>
</dbReference>
<dbReference type="Proteomes" id="UP000192220">
    <property type="component" value="Unplaced"/>
</dbReference>
<evidence type="ECO:0000256" key="2">
    <source>
        <dbReference type="ARBA" id="ARBA00023274"/>
    </source>
</evidence>
<keyword evidence="2" id="KW-0687">Ribonucleoprotein</keyword>
<name>A0A2I4C467_AUSLI</name>
<feature type="compositionally biased region" description="Basic and acidic residues" evidence="5">
    <location>
        <begin position="9"/>
        <end position="20"/>
    </location>
</feature>
<sequence>MQIPHSKTMTKEAEGEKNTEVDNGAQEEETLMEKYYDKAKCFFDNISSDLKPRRTTWAEEKKLNIETFGVPGRFLRGRGFRGRGRRTTEQRALPKIGSGRV</sequence>
<reference evidence="9" key="1">
    <citation type="submission" date="2025-08" db="UniProtKB">
        <authorList>
            <consortium name="RefSeq"/>
        </authorList>
    </citation>
    <scope>IDENTIFICATION</scope>
    <source>
        <strain evidence="9">Quisiro</strain>
    </source>
</reference>
<dbReference type="PROSITE" id="PS51536">
    <property type="entry name" value="TFG"/>
    <property type="match status" value="1"/>
</dbReference>
<dbReference type="STRING" id="52670.A0A2I4C467"/>
<dbReference type="AlphaFoldDB" id="A0A2I4C467"/>
<evidence type="ECO:0000256" key="5">
    <source>
        <dbReference type="SAM" id="MobiDB-lite"/>
    </source>
</evidence>
<dbReference type="GeneID" id="106525188"/>
<evidence type="ECO:0000313" key="8">
    <source>
        <dbReference type="Proteomes" id="UP000192220"/>
    </source>
</evidence>
<dbReference type="OrthoDB" id="21539at2759"/>
<feature type="short sequence motif" description="FFD box" evidence="3">
    <location>
        <begin position="34"/>
        <end position="50"/>
    </location>
</feature>
<dbReference type="InterPro" id="IPR025768">
    <property type="entry name" value="TFG_box"/>
</dbReference>
<evidence type="ECO:0000256" key="1">
    <source>
        <dbReference type="ARBA" id="ARBA00022845"/>
    </source>
</evidence>
<dbReference type="PANTHER" id="PTHR13586:SF1">
    <property type="entry name" value="PROTEIN LSM14 HOMOLOG B"/>
    <property type="match status" value="1"/>
</dbReference>
<feature type="domain" description="FFD box profile" evidence="6">
    <location>
        <begin position="34"/>
        <end position="50"/>
    </location>
</feature>
<dbReference type="GO" id="GO:1990904">
    <property type="term" value="C:ribonucleoprotein complex"/>
    <property type="evidence" value="ECO:0007669"/>
    <property type="project" value="UniProtKB-KW"/>
</dbReference>
<evidence type="ECO:0000259" key="7">
    <source>
        <dbReference type="PROSITE" id="PS51536"/>
    </source>
</evidence>
<feature type="region of interest" description="Disordered" evidence="5">
    <location>
        <begin position="1"/>
        <end position="26"/>
    </location>
</feature>
<dbReference type="PANTHER" id="PTHR13586">
    <property type="entry name" value="SCD6 PROTEIN-RELATED"/>
    <property type="match status" value="1"/>
</dbReference>
<keyword evidence="8" id="KW-1185">Reference proteome</keyword>
<dbReference type="PROSITE" id="PS51513">
    <property type="entry name" value="FFD"/>
    <property type="match status" value="1"/>
</dbReference>
<evidence type="ECO:0000256" key="3">
    <source>
        <dbReference type="PROSITE-ProRule" id="PRU00846"/>
    </source>
</evidence>
<dbReference type="KEGG" id="alim:106525188"/>